<feature type="signal peptide" evidence="2">
    <location>
        <begin position="1"/>
        <end position="16"/>
    </location>
</feature>
<sequence length="363" mass="40889">MKVFVVLSVLVALAVAEPPAYRGQNQQQRRYYFARQEVETPAQAEADAPYPPSGWKPAGPSFELPQRQLEDSYGPPKSFGSPISTDQQQQYDTQGSRVQGNQQQQRFPVNSPRFQSRQEQQQQQQQQQFAAAQNQDQQRQYLAPVSQPRNTQYGPPEPQEQFQPPRPDQEYGAPWTTTTEEPSTTTEIEDATTTSAPQTDSEVEPVNSVNELDEEGDLDEQQVEAQQQDRQKGQYYVALPDGRLQRIQYVSRQDLEAMKYFARIQAENVEPLRGPIYSYSPLQELQIAPASLRYTPVSPAADSASAPAKIELQEEAAPSPPLAATLLRYSYGVPSPVVPLSRDSRYSANYKAPNPETRYLLSF</sequence>
<dbReference type="GO" id="GO:0016301">
    <property type="term" value="F:kinase activity"/>
    <property type="evidence" value="ECO:0007669"/>
    <property type="project" value="UniProtKB-KW"/>
</dbReference>
<dbReference type="InParanoid" id="A0A6J0BNV8"/>
<protein>
    <submittedName>
        <fullName evidence="4">Alpha-protein kinase 1</fullName>
    </submittedName>
</protein>
<feature type="chain" id="PRO_5046569198" evidence="2">
    <location>
        <begin position="17"/>
        <end position="363"/>
    </location>
</feature>
<dbReference type="AlphaFoldDB" id="A0A6J0BNV8"/>
<organism evidence="4">
    <name type="scientific">Neodiprion lecontei</name>
    <name type="common">Redheaded pine sawfly</name>
    <dbReference type="NCBI Taxonomy" id="441921"/>
    <lineage>
        <taxon>Eukaryota</taxon>
        <taxon>Metazoa</taxon>
        <taxon>Ecdysozoa</taxon>
        <taxon>Arthropoda</taxon>
        <taxon>Hexapoda</taxon>
        <taxon>Insecta</taxon>
        <taxon>Pterygota</taxon>
        <taxon>Neoptera</taxon>
        <taxon>Endopterygota</taxon>
        <taxon>Hymenoptera</taxon>
        <taxon>Tenthredinoidea</taxon>
        <taxon>Diprionidae</taxon>
        <taxon>Diprioninae</taxon>
        <taxon>Neodiprion</taxon>
    </lineage>
</organism>
<reference evidence="4" key="1">
    <citation type="submission" date="2025-08" db="UniProtKB">
        <authorList>
            <consortium name="RefSeq"/>
        </authorList>
    </citation>
    <scope>IDENTIFICATION</scope>
    <source>
        <tissue evidence="4">Thorax and Abdomen</tissue>
    </source>
</reference>
<gene>
    <name evidence="4" type="primary">LOC107221131</name>
</gene>
<dbReference type="KEGG" id="nlo:107221131"/>
<dbReference type="GeneID" id="107221131"/>
<keyword evidence="2" id="KW-0732">Signal</keyword>
<keyword evidence="4" id="KW-0808">Transferase</keyword>
<keyword evidence="4" id="KW-0418">Kinase</keyword>
<evidence type="ECO:0000313" key="4">
    <source>
        <dbReference type="RefSeq" id="XP_015515513.2"/>
    </source>
</evidence>
<evidence type="ECO:0000256" key="2">
    <source>
        <dbReference type="SAM" id="SignalP"/>
    </source>
</evidence>
<dbReference type="RefSeq" id="XP_015515513.2">
    <property type="nucleotide sequence ID" value="XM_015660027.2"/>
</dbReference>
<feature type="compositionally biased region" description="Acidic residues" evidence="1">
    <location>
        <begin position="211"/>
        <end position="222"/>
    </location>
</feature>
<feature type="region of interest" description="Disordered" evidence="1">
    <location>
        <begin position="34"/>
        <end position="231"/>
    </location>
</feature>
<keyword evidence="3" id="KW-1185">Reference proteome</keyword>
<evidence type="ECO:0000313" key="3">
    <source>
        <dbReference type="Proteomes" id="UP000829291"/>
    </source>
</evidence>
<feature type="compositionally biased region" description="Low complexity" evidence="1">
    <location>
        <begin position="113"/>
        <end position="140"/>
    </location>
</feature>
<feature type="compositionally biased region" description="Low complexity" evidence="1">
    <location>
        <begin position="176"/>
        <end position="196"/>
    </location>
</feature>
<feature type="compositionally biased region" description="Polar residues" evidence="1">
    <location>
        <begin position="81"/>
        <end position="93"/>
    </location>
</feature>
<evidence type="ECO:0000256" key="1">
    <source>
        <dbReference type="SAM" id="MobiDB-lite"/>
    </source>
</evidence>
<accession>A0A6J0BNV8</accession>
<proteinExistence type="predicted"/>
<name>A0A6J0BNV8_NEOLC</name>
<feature type="compositionally biased region" description="Low complexity" evidence="1">
    <location>
        <begin position="94"/>
        <end position="106"/>
    </location>
</feature>
<dbReference type="OrthoDB" id="8197587at2759"/>
<dbReference type="Proteomes" id="UP000829291">
    <property type="component" value="Chromosome 6"/>
</dbReference>